<evidence type="ECO:0000256" key="1">
    <source>
        <dbReference type="ARBA" id="ARBA00006068"/>
    </source>
</evidence>
<feature type="region of interest" description="Disordered" evidence="2">
    <location>
        <begin position="342"/>
        <end position="456"/>
    </location>
</feature>
<evidence type="ECO:0000259" key="3">
    <source>
        <dbReference type="Pfam" id="PF03816"/>
    </source>
</evidence>
<sequence length="456" mass="50631">MKTMRKKLLIIIIPVMIIVGVASGTFFYVNNKIHVKTQLEEIFDNPEEQEQAKIEEEKGLTNILLIGVDSREGEKTGRTDSIILATIDANNRKVKLTSFMRDMYVPIPGHGNNRINAAYTLGGPELLIKTLNQDFGLNIQYFASIDFKAFQDVVDKLGGIDLEIKDYEVNEINKYIIEVNGKNATLIKSAGMQHLNGQQALSYSRIRKVGNGDYERTERQRRVISLLIDKAKKTSLLKLPDLFSTLLPHIKTNVPTTKLMSLGYTVYKFSDGAIQNLRIPGDGMFQNMVIENNGVPMDILVPDLAKNVAMLNKFIYSSGGTVASNMPSYMVNNFHSKDIALDNRGKKRSIMKIEIPKPKPKETEKPEVQQQPKETEKHDVTQPKQEQNTGNNSSTDKKASTGTTETGGKTNGGTGNETGQTPNGENTNGEGQTDRQNGETSPEVNTVPTEPQQPTQ</sequence>
<keyword evidence="5" id="KW-1185">Reference proteome</keyword>
<feature type="domain" description="Cell envelope-related transcriptional attenuator" evidence="3">
    <location>
        <begin position="78"/>
        <end position="232"/>
    </location>
</feature>
<dbReference type="InterPro" id="IPR050922">
    <property type="entry name" value="LytR/CpsA/Psr_CW_biosynth"/>
</dbReference>
<feature type="compositionally biased region" description="Polar residues" evidence="2">
    <location>
        <begin position="382"/>
        <end position="394"/>
    </location>
</feature>
<dbReference type="Pfam" id="PF03816">
    <property type="entry name" value="LytR_cpsA_psr"/>
    <property type="match status" value="1"/>
</dbReference>
<name>A0A4R7KQQ5_9CLOT</name>
<dbReference type="Gene3D" id="3.40.630.190">
    <property type="entry name" value="LCP protein"/>
    <property type="match status" value="1"/>
</dbReference>
<comment type="similarity">
    <text evidence="1">Belongs to the LytR/CpsA/Psr (LCP) family.</text>
</comment>
<proteinExistence type="inferred from homology"/>
<evidence type="ECO:0000313" key="4">
    <source>
        <dbReference type="EMBL" id="TDT60903.1"/>
    </source>
</evidence>
<feature type="compositionally biased region" description="Low complexity" evidence="2">
    <location>
        <begin position="417"/>
        <end position="431"/>
    </location>
</feature>
<dbReference type="NCBIfam" id="TIGR00350">
    <property type="entry name" value="lytR_cpsA_psr"/>
    <property type="match status" value="1"/>
</dbReference>
<protein>
    <submittedName>
        <fullName evidence="4">LytR family transcriptional attenuator</fullName>
    </submittedName>
</protein>
<dbReference type="AlphaFoldDB" id="A0A4R7KQQ5"/>
<dbReference type="Proteomes" id="UP000295325">
    <property type="component" value="Unassembled WGS sequence"/>
</dbReference>
<feature type="compositionally biased region" description="Basic and acidic residues" evidence="2">
    <location>
        <begin position="354"/>
        <end position="381"/>
    </location>
</feature>
<accession>A0A4R7KQQ5</accession>
<evidence type="ECO:0000256" key="2">
    <source>
        <dbReference type="SAM" id="MobiDB-lite"/>
    </source>
</evidence>
<dbReference type="PANTHER" id="PTHR33392:SF6">
    <property type="entry name" value="POLYISOPRENYL-TEICHOIC ACID--PEPTIDOGLYCAN TEICHOIC ACID TRANSFERASE TAGU"/>
    <property type="match status" value="1"/>
</dbReference>
<evidence type="ECO:0000313" key="5">
    <source>
        <dbReference type="Proteomes" id="UP000295325"/>
    </source>
</evidence>
<comment type="caution">
    <text evidence="4">The sequence shown here is derived from an EMBL/GenBank/DDBJ whole genome shotgun (WGS) entry which is preliminary data.</text>
</comment>
<feature type="compositionally biased region" description="Polar residues" evidence="2">
    <location>
        <begin position="438"/>
        <end position="456"/>
    </location>
</feature>
<dbReference type="InterPro" id="IPR004474">
    <property type="entry name" value="LytR_CpsA_psr"/>
</dbReference>
<dbReference type="EMBL" id="SOAZ01000010">
    <property type="protein sequence ID" value="TDT60903.1"/>
    <property type="molecule type" value="Genomic_DNA"/>
</dbReference>
<dbReference type="OrthoDB" id="9782542at2"/>
<gene>
    <name evidence="4" type="ORF">EDD71_11020</name>
</gene>
<dbReference type="PANTHER" id="PTHR33392">
    <property type="entry name" value="POLYISOPRENYL-TEICHOIC ACID--PEPTIDOGLYCAN TEICHOIC ACID TRANSFERASE TAGU"/>
    <property type="match status" value="1"/>
</dbReference>
<reference evidence="4 5" key="1">
    <citation type="submission" date="2019-03" db="EMBL/GenBank/DDBJ databases">
        <title>Genomic Encyclopedia of Type Strains, Phase IV (KMG-IV): sequencing the most valuable type-strain genomes for metagenomic binning, comparative biology and taxonomic classification.</title>
        <authorList>
            <person name="Goeker M."/>
        </authorList>
    </citation>
    <scope>NUCLEOTIDE SEQUENCE [LARGE SCALE GENOMIC DNA]</scope>
    <source>
        <strain evidence="4 5">DSM 24455</strain>
    </source>
</reference>
<organism evidence="4 5">
    <name type="scientific">Fonticella tunisiensis</name>
    <dbReference type="NCBI Taxonomy" id="1096341"/>
    <lineage>
        <taxon>Bacteria</taxon>
        <taxon>Bacillati</taxon>
        <taxon>Bacillota</taxon>
        <taxon>Clostridia</taxon>
        <taxon>Eubacteriales</taxon>
        <taxon>Clostridiaceae</taxon>
        <taxon>Fonticella</taxon>
    </lineage>
</organism>